<proteinExistence type="predicted"/>
<keyword evidence="2" id="KW-0812">Transmembrane</keyword>
<keyword evidence="2" id="KW-1133">Transmembrane helix</keyword>
<evidence type="ECO:0000256" key="1">
    <source>
        <dbReference type="SAM" id="MobiDB-lite"/>
    </source>
</evidence>
<dbReference type="AlphaFoldDB" id="A0AAN9A571"/>
<feature type="transmembrane region" description="Helical" evidence="2">
    <location>
        <begin position="54"/>
        <end position="78"/>
    </location>
</feature>
<evidence type="ECO:0000256" key="2">
    <source>
        <dbReference type="SAM" id="Phobius"/>
    </source>
</evidence>
<name>A0AAN9A571_HALRR</name>
<reference evidence="3 4" key="1">
    <citation type="submission" date="2023-11" db="EMBL/GenBank/DDBJ databases">
        <title>Halocaridina rubra genome assembly.</title>
        <authorList>
            <person name="Smith C."/>
        </authorList>
    </citation>
    <scope>NUCLEOTIDE SEQUENCE [LARGE SCALE GENOMIC DNA]</scope>
    <source>
        <strain evidence="3">EP-1</strain>
        <tissue evidence="3">Whole</tissue>
    </source>
</reference>
<dbReference type="Proteomes" id="UP001381693">
    <property type="component" value="Unassembled WGS sequence"/>
</dbReference>
<comment type="caution">
    <text evidence="3">The sequence shown here is derived from an EMBL/GenBank/DDBJ whole genome shotgun (WGS) entry which is preliminary data.</text>
</comment>
<evidence type="ECO:0000313" key="4">
    <source>
        <dbReference type="Proteomes" id="UP001381693"/>
    </source>
</evidence>
<evidence type="ECO:0000313" key="3">
    <source>
        <dbReference type="EMBL" id="KAK7072790.1"/>
    </source>
</evidence>
<keyword evidence="2" id="KW-0472">Membrane</keyword>
<dbReference type="EMBL" id="JAXCGZ010013339">
    <property type="protein sequence ID" value="KAK7072790.1"/>
    <property type="molecule type" value="Genomic_DNA"/>
</dbReference>
<keyword evidence="4" id="KW-1185">Reference proteome</keyword>
<accession>A0AAN9A571</accession>
<gene>
    <name evidence="3" type="ORF">SK128_007897</name>
</gene>
<organism evidence="3 4">
    <name type="scientific">Halocaridina rubra</name>
    <name type="common">Hawaiian red shrimp</name>
    <dbReference type="NCBI Taxonomy" id="373956"/>
    <lineage>
        <taxon>Eukaryota</taxon>
        <taxon>Metazoa</taxon>
        <taxon>Ecdysozoa</taxon>
        <taxon>Arthropoda</taxon>
        <taxon>Crustacea</taxon>
        <taxon>Multicrustacea</taxon>
        <taxon>Malacostraca</taxon>
        <taxon>Eumalacostraca</taxon>
        <taxon>Eucarida</taxon>
        <taxon>Decapoda</taxon>
        <taxon>Pleocyemata</taxon>
        <taxon>Caridea</taxon>
        <taxon>Atyoidea</taxon>
        <taxon>Atyidae</taxon>
        <taxon>Halocaridina</taxon>
    </lineage>
</organism>
<sequence length="153" mass="16154">MKALKYEESATIANAKAANASQVARVEAKTESLLDGSAKAVNAVSTFSSKWSSAGVSTVVLGLLAVPVIVLTTLTLIIRARRNGRFKVRTVSNGSLSASIRGLSSKHKNGLNLGSLLNKHQGFEKVATEDLDHDAPDSGDSDIEEFSQITTRA</sequence>
<protein>
    <submittedName>
        <fullName evidence="3">Uncharacterized protein</fullName>
    </submittedName>
</protein>
<feature type="region of interest" description="Disordered" evidence="1">
    <location>
        <begin position="130"/>
        <end position="153"/>
    </location>
</feature>